<feature type="transmembrane region" description="Helical" evidence="1">
    <location>
        <begin position="99"/>
        <end position="126"/>
    </location>
</feature>
<dbReference type="KEGG" id="dmu:Desmu_0359"/>
<dbReference type="STRING" id="765177.Desmu_0359"/>
<dbReference type="OrthoDB" id="18738at2157"/>
<protein>
    <submittedName>
        <fullName evidence="2">Small multi-drug export protein</fullName>
    </submittedName>
</protein>
<dbReference type="Pfam" id="PF06695">
    <property type="entry name" value="Sm_multidrug_ex"/>
    <property type="match status" value="1"/>
</dbReference>
<dbReference type="GeneID" id="10153052"/>
<evidence type="ECO:0000313" key="2">
    <source>
        <dbReference type="EMBL" id="ADV64678.1"/>
    </source>
</evidence>
<organism evidence="2 3">
    <name type="scientific">Desulfurococcus mucosus (strain ATCC 35584 / DSM 2162 / JCM 9187 / O7/1)</name>
    <dbReference type="NCBI Taxonomy" id="765177"/>
    <lineage>
        <taxon>Archaea</taxon>
        <taxon>Thermoproteota</taxon>
        <taxon>Thermoprotei</taxon>
        <taxon>Desulfurococcales</taxon>
        <taxon>Desulfurococcaceae</taxon>
        <taxon>Desulfurococcus</taxon>
    </lineage>
</organism>
<dbReference type="AlphaFoldDB" id="E8R852"/>
<dbReference type="HOGENOM" id="CLU_075669_1_0_2"/>
<keyword evidence="1" id="KW-1133">Transmembrane helix</keyword>
<proteinExistence type="predicted"/>
<keyword evidence="1" id="KW-0472">Membrane</keyword>
<evidence type="ECO:0000256" key="1">
    <source>
        <dbReference type="SAM" id="Phobius"/>
    </source>
</evidence>
<accession>E8R852</accession>
<gene>
    <name evidence="2" type="ordered locus">Desmu_0359</name>
</gene>
<feature type="transmembrane region" description="Helical" evidence="1">
    <location>
        <begin position="38"/>
        <end position="63"/>
    </location>
</feature>
<evidence type="ECO:0000313" key="3">
    <source>
        <dbReference type="Proteomes" id="UP000001068"/>
    </source>
</evidence>
<keyword evidence="1" id="KW-0812">Transmembrane</keyword>
<dbReference type="PANTHER" id="PTHR36007:SF2">
    <property type="entry name" value="TRANSPORT PROTEIN-RELATED"/>
    <property type="match status" value="1"/>
</dbReference>
<reference evidence="2 3" key="2">
    <citation type="journal article" date="2011" name="Stand. Genomic Sci.">
        <title>Complete genome sequence of Desulfurococcus mucosus type strain (O7/1).</title>
        <authorList>
            <person name="Wirth R."/>
            <person name="Chertkov O."/>
            <person name="Held B."/>
            <person name="Lapidus A."/>
            <person name="Nolan M."/>
            <person name="Lucas S."/>
            <person name="Hammon N."/>
            <person name="Deshpande S."/>
            <person name="Cheng J.F."/>
            <person name="Tapia R."/>
            <person name="Han C."/>
            <person name="Goodwin L."/>
            <person name="Pitluck S."/>
            <person name="Liolios K."/>
            <person name="Ioanna P."/>
            <person name="Ivanova N."/>
            <person name="Mavromatis K."/>
            <person name="Mikhailova N."/>
            <person name="Pati A."/>
            <person name="Chen A."/>
            <person name="Palaniappan K."/>
            <person name="Land M."/>
            <person name="Hauser L."/>
            <person name="Chang Y.J."/>
            <person name="Jeffries C.D."/>
            <person name="Bilek Y."/>
            <person name="Hader T."/>
            <person name="Rohde M."/>
            <person name="Spring S."/>
            <person name="Sikorski J."/>
            <person name="Goker M."/>
            <person name="Woyke T."/>
            <person name="Bristow J."/>
            <person name="Eisen J.A."/>
            <person name="Markowitz V."/>
            <person name="Hugenholtz P."/>
            <person name="Kyrpides N.C."/>
            <person name="Klenk H.P."/>
        </authorList>
    </citation>
    <scope>NUCLEOTIDE SEQUENCE [LARGE SCALE GENOMIC DNA]</scope>
    <source>
        <strain evidence="3">ATCC 35584 / DSM 2162 / JCM 9187 / O7/1</strain>
    </source>
</reference>
<dbReference type="EMBL" id="CP002363">
    <property type="protein sequence ID" value="ADV64678.1"/>
    <property type="molecule type" value="Genomic_DNA"/>
</dbReference>
<dbReference type="Proteomes" id="UP000001068">
    <property type="component" value="Chromosome"/>
</dbReference>
<name>E8R852_DESM0</name>
<reference evidence="3" key="1">
    <citation type="submission" date="2010-11" db="EMBL/GenBank/DDBJ databases">
        <title>The complete genome of Desulfurococcus mucosus DSM 2162.</title>
        <authorList>
            <consortium name="US DOE Joint Genome Institute (JGI-PGF)"/>
            <person name="Lucas S."/>
            <person name="Copeland A."/>
            <person name="Lapidus A."/>
            <person name="Bruce D."/>
            <person name="Goodwin L."/>
            <person name="Pitluck S."/>
            <person name="Kyrpides N."/>
            <person name="Mavromatis K."/>
            <person name="Pagani I."/>
            <person name="Ivanova N."/>
            <person name="Ovchinnikova G."/>
            <person name="Chertkov O."/>
            <person name="Held B."/>
            <person name="Brettin T."/>
            <person name="Detter J.C."/>
            <person name="Tapia R."/>
            <person name="Han C."/>
            <person name="Land M."/>
            <person name="Hauser L."/>
            <person name="Markowitz V."/>
            <person name="Cheng J.-F."/>
            <person name="Hugenholtz P."/>
            <person name="Woyke T."/>
            <person name="Wu D."/>
            <person name="Wirth R."/>
            <person name="Bilek Y."/>
            <person name="Hader T."/>
            <person name="Klenk H.-P."/>
            <person name="Eisen J.A."/>
        </authorList>
    </citation>
    <scope>NUCLEOTIDE SEQUENCE [LARGE SCALE GENOMIC DNA]</scope>
    <source>
        <strain evidence="3">ATCC 35584 / DSM 2162 / JCM 9187 / O7/1</strain>
    </source>
</reference>
<dbReference type="PANTHER" id="PTHR36007">
    <property type="entry name" value="TRANSPORT PROTEIN-RELATED"/>
    <property type="match status" value="1"/>
</dbReference>
<sequence precursor="true">MDSWTLLWAMILAFAPISEVRGAIPYLLIATSGDAVGAVYGLLLSVAANMAVPFAAFPILDVLDALAAKPWMPSVVKRLYGFLRGLGERKALGVRRGSYIALMVFVAVPLPATGAWTGSLVAYVLGLDRRKSILAIDAGVAAASLIVFAAAYLGIGLLKTLFML</sequence>
<feature type="transmembrane region" description="Helical" evidence="1">
    <location>
        <begin position="132"/>
        <end position="158"/>
    </location>
</feature>
<keyword evidence="3" id="KW-1185">Reference proteome</keyword>
<dbReference type="InterPro" id="IPR009577">
    <property type="entry name" value="Sm_multidrug_ex"/>
</dbReference>
<dbReference type="eggNOG" id="arCOG01330">
    <property type="taxonomic scope" value="Archaea"/>
</dbReference>
<dbReference type="RefSeq" id="WP_013561900.1">
    <property type="nucleotide sequence ID" value="NC_014961.1"/>
</dbReference>